<evidence type="ECO:0000259" key="5">
    <source>
        <dbReference type="Pfam" id="PF00849"/>
    </source>
</evidence>
<keyword evidence="7" id="KW-1185">Reference proteome</keyword>
<dbReference type="SUPFAM" id="SSF55120">
    <property type="entry name" value="Pseudouridine synthase"/>
    <property type="match status" value="1"/>
</dbReference>
<dbReference type="Proteomes" id="UP000647235">
    <property type="component" value="Unassembled WGS sequence"/>
</dbReference>
<evidence type="ECO:0000256" key="4">
    <source>
        <dbReference type="ARBA" id="ARBA00033164"/>
    </source>
</evidence>
<dbReference type="InterPro" id="IPR050188">
    <property type="entry name" value="RluA_PseudoU_synthase"/>
</dbReference>
<dbReference type="InterPro" id="IPR006145">
    <property type="entry name" value="PsdUridine_synth_RsuA/RluA"/>
</dbReference>
<evidence type="ECO:0000313" key="6">
    <source>
        <dbReference type="EMBL" id="MBC5664938.1"/>
    </source>
</evidence>
<comment type="similarity">
    <text evidence="2">Belongs to the pseudouridine synthase RluA family.</text>
</comment>
<organism evidence="6 7">
    <name type="scientific">Dorea hominis</name>
    <dbReference type="NCBI Taxonomy" id="2763040"/>
    <lineage>
        <taxon>Bacteria</taxon>
        <taxon>Bacillati</taxon>
        <taxon>Bacillota</taxon>
        <taxon>Clostridia</taxon>
        <taxon>Lachnospirales</taxon>
        <taxon>Lachnospiraceae</taxon>
        <taxon>Dorea</taxon>
    </lineage>
</organism>
<feature type="domain" description="Pseudouridine synthase RsuA/RluA-like" evidence="5">
    <location>
        <begin position="24"/>
        <end position="233"/>
    </location>
</feature>
<dbReference type="Gene3D" id="3.30.2350.10">
    <property type="entry name" value="Pseudouridine synthase"/>
    <property type="match status" value="1"/>
</dbReference>
<evidence type="ECO:0000256" key="3">
    <source>
        <dbReference type="ARBA" id="ARBA00031870"/>
    </source>
</evidence>
<name>A0ABR7EUA8_9FIRM</name>
<dbReference type="Pfam" id="PF00849">
    <property type="entry name" value="PseudoU_synth_2"/>
    <property type="match status" value="1"/>
</dbReference>
<gene>
    <name evidence="6" type="ORF">H8S07_06555</name>
</gene>
<dbReference type="InterPro" id="IPR020103">
    <property type="entry name" value="PsdUridine_synth_cat_dom_sf"/>
</dbReference>
<proteinExistence type="inferred from homology"/>
<dbReference type="RefSeq" id="WP_186855706.1">
    <property type="nucleotide sequence ID" value="NZ_JACOOY010000006.1"/>
</dbReference>
<reference evidence="6 7" key="1">
    <citation type="submission" date="2020-08" db="EMBL/GenBank/DDBJ databases">
        <title>Genome public.</title>
        <authorList>
            <person name="Liu C."/>
            <person name="Sun Q."/>
        </authorList>
    </citation>
    <scope>NUCLEOTIDE SEQUENCE [LARGE SCALE GENOMIC DNA]</scope>
    <source>
        <strain evidence="6 7">NSJ-36</strain>
    </source>
</reference>
<comment type="caution">
    <text evidence="6">The sequence shown here is derived from an EMBL/GenBank/DDBJ whole genome shotgun (WGS) entry which is preliminary data.</text>
</comment>
<evidence type="ECO:0000256" key="1">
    <source>
        <dbReference type="ARBA" id="ARBA00000073"/>
    </source>
</evidence>
<dbReference type="PANTHER" id="PTHR21600:SF87">
    <property type="entry name" value="RNA PSEUDOURIDYLATE SYNTHASE DOMAIN-CONTAINING PROTEIN 1"/>
    <property type="match status" value="1"/>
</dbReference>
<evidence type="ECO:0000313" key="7">
    <source>
        <dbReference type="Proteomes" id="UP000647235"/>
    </source>
</evidence>
<sequence>MQNHIQKNYRKNNSTLNILFEDSDIIVCEKPHGTATQSRRIGSPDMVNLIKRHIYETSSDKSEPYLAVIHRLDQPVRGILVFAKTPAAAKDLNRQLQNGDFGKYYLALTNGIPSDTSGTLENYLYKNLQTNTASVCDAKKKGAKKARLFYEIHNELRDFFTDTSRSTPDTINTNSEDIFFSKNPVNTGDEHTSDIQDIFSSSTSVDNGQSTKTLLKIHLDTGRFHQIRCQLAAIGCPIVGDTKYNPGCRAKKGWQTLCLCAYKLEFTHPVTHKKMHFSLLA</sequence>
<dbReference type="PANTHER" id="PTHR21600">
    <property type="entry name" value="MITOCHONDRIAL RNA PSEUDOURIDINE SYNTHASE"/>
    <property type="match status" value="1"/>
</dbReference>
<accession>A0ABR7EUA8</accession>
<protein>
    <recommendedName>
        <fullName evidence="3">RNA pseudouridylate synthase</fullName>
    </recommendedName>
    <alternativeName>
        <fullName evidence="4">RNA-uridine isomerase</fullName>
    </alternativeName>
</protein>
<dbReference type="CDD" id="cd02869">
    <property type="entry name" value="PseudoU_synth_RluA_like"/>
    <property type="match status" value="1"/>
</dbReference>
<evidence type="ECO:0000256" key="2">
    <source>
        <dbReference type="ARBA" id="ARBA00010876"/>
    </source>
</evidence>
<comment type="catalytic activity">
    <reaction evidence="1">
        <text>a uridine in RNA = a pseudouridine in RNA</text>
        <dbReference type="Rhea" id="RHEA:48348"/>
        <dbReference type="Rhea" id="RHEA-COMP:12068"/>
        <dbReference type="Rhea" id="RHEA-COMP:12069"/>
        <dbReference type="ChEBI" id="CHEBI:65314"/>
        <dbReference type="ChEBI" id="CHEBI:65315"/>
    </reaction>
</comment>
<dbReference type="EMBL" id="JACOOY010000006">
    <property type="protein sequence ID" value="MBC5664938.1"/>
    <property type="molecule type" value="Genomic_DNA"/>
</dbReference>